<dbReference type="SUPFAM" id="SSF56300">
    <property type="entry name" value="Metallo-dependent phosphatases"/>
    <property type="match status" value="1"/>
</dbReference>
<reference evidence="1 2" key="1">
    <citation type="journal article" date="2016" name="Sci. Rep.">
        <title>Evaluation of genetic diversity among strains of the human gut commensal Bifidobacterium adolescentis.</title>
        <authorList>
            <person name="Duranti S."/>
            <person name="Milani C."/>
            <person name="Lugli G.A."/>
            <person name="Mancabelli L."/>
            <person name="Turroni F."/>
            <person name="Ferrario C."/>
            <person name="Mangifesta M."/>
            <person name="Viappiani A."/>
            <person name="Sanchez B."/>
            <person name="Margolles A."/>
            <person name="van Sinderen D."/>
            <person name="Ventura M."/>
        </authorList>
    </citation>
    <scope>NUCLEOTIDE SEQUENCE [LARGE SCALE GENOMIC DNA]</scope>
    <source>
        <strain evidence="1 2">AD2-8</strain>
    </source>
</reference>
<proteinExistence type="predicted"/>
<dbReference type="EMBL" id="LNKF01000001">
    <property type="protein sequence ID" value="OSG96202.1"/>
    <property type="molecule type" value="Genomic_DNA"/>
</dbReference>
<sequence>MVCDFRALISPHIQICRSTVGIMSLRFNSDGTFRVLQMADIQDGPDVREDTIRLIEAAIRKAHPDLIVLTGDQIRGYDPAYIDTFLRRRGEQPGTHVRAVTEIEAKIRGIKRHPIAKTLTKSQPSDERWMIDGIGTDSPKLVKSAGRNGSASKLESWAEAINRVTAASLLDETRQKVRDTFAAFLGPALESHIPFAATYGNHDFQCGILADEQDDLYREFAGCMNPIAGSSPLALEPGTFALPIEASDGSGRITMSVMMVNSGDYADTADAGDGNGRQSVTEYAKYAANSRGWDLADSDGYGTPSPEAVEWLKRVQRELGRRNGDGQAVPAIAFQHIPPQEFYDCLREVPAYTPNAVEGAREFAGHCYVLDRDVCRPGSRLGEAIGCADVNVGEVDALREAGGYFALFCGHDHKNSFVGHVHDIDLGYAPTCGFECYGPKSRFRGIRLFEFREDNPMAYVTRMLTWGDLVGRYSSNELRVFFEDHCVTDLIGVRNELRRPQVSATLLGAGAVACGAIGYAARELLRRPARK</sequence>
<gene>
    <name evidence="1" type="ORF">AD0028_0168</name>
</gene>
<keyword evidence="1" id="KW-0378">Hydrolase</keyword>
<accession>A0A1X2ZP77</accession>
<dbReference type="GO" id="GO:0016788">
    <property type="term" value="F:hydrolase activity, acting on ester bonds"/>
    <property type="evidence" value="ECO:0007669"/>
    <property type="project" value="TreeGrafter"/>
</dbReference>
<dbReference type="PANTHER" id="PTHR32440:SF11">
    <property type="entry name" value="METALLOPHOSPHOESTERASE DOMAIN-CONTAINING PROTEIN"/>
    <property type="match status" value="1"/>
</dbReference>
<dbReference type="AlphaFoldDB" id="A0A1X2ZP77"/>
<dbReference type="GO" id="GO:0005737">
    <property type="term" value="C:cytoplasm"/>
    <property type="evidence" value="ECO:0007669"/>
    <property type="project" value="TreeGrafter"/>
</dbReference>
<evidence type="ECO:0000313" key="1">
    <source>
        <dbReference type="EMBL" id="OSG96202.1"/>
    </source>
</evidence>
<evidence type="ECO:0000313" key="2">
    <source>
        <dbReference type="Proteomes" id="UP000193664"/>
    </source>
</evidence>
<dbReference type="InterPro" id="IPR029052">
    <property type="entry name" value="Metallo-depent_PP-like"/>
</dbReference>
<comment type="caution">
    <text evidence="1">The sequence shown here is derived from an EMBL/GenBank/DDBJ whole genome shotgun (WGS) entry which is preliminary data.</text>
</comment>
<organism evidence="1 2">
    <name type="scientific">Bifidobacterium adolescentis</name>
    <dbReference type="NCBI Taxonomy" id="1680"/>
    <lineage>
        <taxon>Bacteria</taxon>
        <taxon>Bacillati</taxon>
        <taxon>Actinomycetota</taxon>
        <taxon>Actinomycetes</taxon>
        <taxon>Bifidobacteriales</taxon>
        <taxon>Bifidobacteriaceae</taxon>
        <taxon>Bifidobacterium</taxon>
    </lineage>
</organism>
<dbReference type="PANTHER" id="PTHR32440">
    <property type="entry name" value="PHOSPHATASE DCR2-RELATED-RELATED"/>
    <property type="match status" value="1"/>
</dbReference>
<dbReference type="Proteomes" id="UP000193664">
    <property type="component" value="Unassembled WGS sequence"/>
</dbReference>
<protein>
    <submittedName>
        <fullName evidence="1">Phosphohydrolase, calcineurin-like phosphoesterase</fullName>
    </submittedName>
</protein>
<name>A0A1X2ZP77_BIFAD</name>